<dbReference type="GO" id="GO:0006183">
    <property type="term" value="P:GTP biosynthetic process"/>
    <property type="evidence" value="ECO:0007669"/>
    <property type="project" value="InterPro"/>
</dbReference>
<reference evidence="10 11" key="1">
    <citation type="submission" date="2020-09" db="EMBL/GenBank/DDBJ databases">
        <title>Genomic characterization of a novel Parvarchaeota family in acid mine drainage sediments.</title>
        <authorList>
            <person name="Luo Z.-H."/>
        </authorList>
    </citation>
    <scope>NUCLEOTIDE SEQUENCE [LARGE SCALE GENOMIC DNA]</scope>
    <source>
        <strain evidence="10">TL1-5_bins.178</strain>
    </source>
</reference>
<gene>
    <name evidence="10" type="ORF">IHE50_01640</name>
</gene>
<dbReference type="PROSITE" id="PS51374">
    <property type="entry name" value="NDPK_LIKE"/>
    <property type="match status" value="1"/>
</dbReference>
<dbReference type="InterPro" id="IPR036850">
    <property type="entry name" value="NDK-like_dom_sf"/>
</dbReference>
<feature type="binding site" evidence="7">
    <location>
        <position position="115"/>
    </location>
    <ligand>
        <name>ATP</name>
        <dbReference type="ChEBI" id="CHEBI:30616"/>
    </ligand>
</feature>
<dbReference type="PANTHER" id="PTHR11349">
    <property type="entry name" value="NUCLEOSIDE DIPHOSPHATE KINASE"/>
    <property type="match status" value="1"/>
</dbReference>
<comment type="cofactor">
    <cofactor evidence="1">
        <name>Mg(2+)</name>
        <dbReference type="ChEBI" id="CHEBI:18420"/>
    </cofactor>
</comment>
<evidence type="ECO:0000256" key="1">
    <source>
        <dbReference type="ARBA" id="ARBA00001946"/>
    </source>
</evidence>
<evidence type="ECO:0000313" key="11">
    <source>
        <dbReference type="Proteomes" id="UP000763484"/>
    </source>
</evidence>
<sequence>MNQKTLVFAKPDGTVRRYAGARLVKAFIDSGFSFEFFGEIKPNRNFMSGKHYVQYADKPFFRPTIEFVTSSPIVTMIVVGEDVVSRIRKMIGPTFSDQAPFDTLRGRYGLYKGVNLCHASDEESAEKEVKMWMDEVIALDKTKDYNKLASEYVKKYIDFQTIDVMRYRELIKDMLDKKIRVEDLKIEMFSLIKKESDFDEDTIQLTTENIINNILA</sequence>
<feature type="binding site" evidence="7">
    <location>
        <position position="60"/>
    </location>
    <ligand>
        <name>ATP</name>
        <dbReference type="ChEBI" id="CHEBI:30616"/>
    </ligand>
</feature>
<feature type="binding site" evidence="7">
    <location>
        <position position="105"/>
    </location>
    <ligand>
        <name>ATP</name>
        <dbReference type="ChEBI" id="CHEBI:30616"/>
    </ligand>
</feature>
<keyword evidence="4" id="KW-0597">Phosphoprotein</keyword>
<dbReference type="SUPFAM" id="SSF54919">
    <property type="entry name" value="Nucleoside diphosphate kinase, NDK"/>
    <property type="match status" value="1"/>
</dbReference>
<organism evidence="10 11">
    <name type="scientific">Candidatus Acidifodinimicrobium mancum</name>
    <dbReference type="NCBI Taxonomy" id="2898728"/>
    <lineage>
        <taxon>Archaea</taxon>
        <taxon>Candidatus Parvarchaeota</taxon>
        <taxon>Candidatus Acidifodinimicrobiaceae</taxon>
        <taxon>Candidatus Acidifodinimicrobium</taxon>
    </lineage>
</organism>
<dbReference type="InterPro" id="IPR034907">
    <property type="entry name" value="NDK-like_dom"/>
</dbReference>
<dbReference type="EMBL" id="JADFAQ010000022">
    <property type="protein sequence ID" value="MBE5728100.1"/>
    <property type="molecule type" value="Genomic_DNA"/>
</dbReference>
<evidence type="ECO:0000259" key="9">
    <source>
        <dbReference type="SMART" id="SM00562"/>
    </source>
</evidence>
<evidence type="ECO:0000256" key="4">
    <source>
        <dbReference type="ARBA" id="ARBA00022553"/>
    </source>
</evidence>
<proteinExistence type="inferred from homology"/>
<feature type="domain" description="Nucleoside diphosphate kinase-like" evidence="9">
    <location>
        <begin position="2"/>
        <end position="140"/>
    </location>
</feature>
<accession>A0A8T3UUD4</accession>
<dbReference type="EC" id="2.7.4.6" evidence="3"/>
<evidence type="ECO:0000256" key="7">
    <source>
        <dbReference type="PROSITE-ProRule" id="PRU00706"/>
    </source>
</evidence>
<evidence type="ECO:0000313" key="10">
    <source>
        <dbReference type="EMBL" id="MBE5728100.1"/>
    </source>
</evidence>
<keyword evidence="5" id="KW-0808">Transferase</keyword>
<feature type="binding site" evidence="7">
    <location>
        <position position="94"/>
    </location>
    <ligand>
        <name>ATP</name>
        <dbReference type="ChEBI" id="CHEBI:30616"/>
    </ligand>
</feature>
<evidence type="ECO:0000256" key="2">
    <source>
        <dbReference type="ARBA" id="ARBA00008142"/>
    </source>
</evidence>
<dbReference type="InterPro" id="IPR001564">
    <property type="entry name" value="Nucleoside_diP_kinase"/>
</dbReference>
<evidence type="ECO:0000256" key="5">
    <source>
        <dbReference type="ARBA" id="ARBA00022679"/>
    </source>
</evidence>
<dbReference type="PRINTS" id="PR01243">
    <property type="entry name" value="NUCDPKINASE"/>
</dbReference>
<dbReference type="Proteomes" id="UP000763484">
    <property type="component" value="Unassembled WGS sequence"/>
</dbReference>
<evidence type="ECO:0000256" key="6">
    <source>
        <dbReference type="ARBA" id="ARBA00022777"/>
    </source>
</evidence>
<dbReference type="GO" id="GO:0006228">
    <property type="term" value="P:UTP biosynthetic process"/>
    <property type="evidence" value="ECO:0007669"/>
    <property type="project" value="InterPro"/>
</dbReference>
<name>A0A8T3UUD4_9ARCH</name>
<comment type="caution">
    <text evidence="10">The sequence shown here is derived from an EMBL/GenBank/DDBJ whole genome shotgun (WGS) entry which is preliminary data.</text>
</comment>
<dbReference type="GO" id="GO:0004550">
    <property type="term" value="F:nucleoside diphosphate kinase activity"/>
    <property type="evidence" value="ECO:0007669"/>
    <property type="project" value="UniProtKB-EC"/>
</dbReference>
<evidence type="ECO:0000256" key="8">
    <source>
        <dbReference type="RuleBase" id="RU004011"/>
    </source>
</evidence>
<dbReference type="Gene3D" id="3.30.70.141">
    <property type="entry name" value="Nucleoside diphosphate kinase-like domain"/>
    <property type="match status" value="1"/>
</dbReference>
<dbReference type="AlphaFoldDB" id="A0A8T3UUD4"/>
<dbReference type="GO" id="GO:0006241">
    <property type="term" value="P:CTP biosynthetic process"/>
    <property type="evidence" value="ECO:0007669"/>
    <property type="project" value="InterPro"/>
</dbReference>
<comment type="similarity">
    <text evidence="2 7 8">Belongs to the NDK family.</text>
</comment>
<feature type="binding site" evidence="7">
    <location>
        <position position="10"/>
    </location>
    <ligand>
        <name>ATP</name>
        <dbReference type="ChEBI" id="CHEBI:30616"/>
    </ligand>
</feature>
<feature type="binding site" evidence="7">
    <location>
        <position position="88"/>
    </location>
    <ligand>
        <name>ATP</name>
        <dbReference type="ChEBI" id="CHEBI:30616"/>
    </ligand>
</feature>
<dbReference type="Pfam" id="PF00334">
    <property type="entry name" value="NDK"/>
    <property type="match status" value="1"/>
</dbReference>
<evidence type="ECO:0000256" key="3">
    <source>
        <dbReference type="ARBA" id="ARBA00012966"/>
    </source>
</evidence>
<keyword evidence="6 10" id="KW-0418">Kinase</keyword>
<feature type="active site" description="Pros-phosphohistidine intermediate" evidence="7">
    <location>
        <position position="118"/>
    </location>
</feature>
<dbReference type="SMART" id="SM00562">
    <property type="entry name" value="NDK"/>
    <property type="match status" value="1"/>
</dbReference>
<protein>
    <recommendedName>
        <fullName evidence="3">nucleoside-diphosphate kinase</fullName>
        <ecNumber evidence="3">2.7.4.6</ecNumber>
    </recommendedName>
</protein>